<dbReference type="Gene3D" id="2.40.170.20">
    <property type="entry name" value="TonB-dependent receptor, beta-barrel domain"/>
    <property type="match status" value="1"/>
</dbReference>
<dbReference type="InterPro" id="IPR023997">
    <property type="entry name" value="TonB-dep_OMP_SusC/RagA_CS"/>
</dbReference>
<evidence type="ECO:0000256" key="1">
    <source>
        <dbReference type="ARBA" id="ARBA00004571"/>
    </source>
</evidence>
<feature type="chain" id="PRO_5045203391" evidence="10">
    <location>
        <begin position="22"/>
        <end position="1112"/>
    </location>
</feature>
<dbReference type="Pfam" id="PF07715">
    <property type="entry name" value="Plug"/>
    <property type="match status" value="1"/>
</dbReference>
<dbReference type="NCBIfam" id="TIGR04056">
    <property type="entry name" value="OMP_RagA_SusC"/>
    <property type="match status" value="1"/>
</dbReference>
<comment type="similarity">
    <text evidence="8 9">Belongs to the TonB-dependent receptor family.</text>
</comment>
<dbReference type="InterPro" id="IPR036942">
    <property type="entry name" value="Beta-barrel_TonB_sf"/>
</dbReference>
<keyword evidence="6 8" id="KW-0472">Membrane</keyword>
<keyword evidence="4 8" id="KW-0812">Transmembrane</keyword>
<feature type="domain" description="TonB-dependent receptor plug" evidence="12">
    <location>
        <begin position="119"/>
        <end position="243"/>
    </location>
</feature>
<evidence type="ECO:0000313" key="13">
    <source>
        <dbReference type="EMBL" id="GAA4346654.1"/>
    </source>
</evidence>
<dbReference type="InterPro" id="IPR023996">
    <property type="entry name" value="TonB-dep_OMP_SusC/RagA"/>
</dbReference>
<dbReference type="Proteomes" id="UP001501153">
    <property type="component" value="Unassembled WGS sequence"/>
</dbReference>
<keyword evidence="14" id="KW-1185">Reference proteome</keyword>
<dbReference type="InterPro" id="IPR039426">
    <property type="entry name" value="TonB-dep_rcpt-like"/>
</dbReference>
<evidence type="ECO:0000256" key="10">
    <source>
        <dbReference type="SAM" id="SignalP"/>
    </source>
</evidence>
<dbReference type="SUPFAM" id="SSF56935">
    <property type="entry name" value="Porins"/>
    <property type="match status" value="1"/>
</dbReference>
<name>A0ABP8HXD9_9BACT</name>
<keyword evidence="3 8" id="KW-1134">Transmembrane beta strand</keyword>
<dbReference type="NCBIfam" id="TIGR04057">
    <property type="entry name" value="SusC_RagA_signa"/>
    <property type="match status" value="1"/>
</dbReference>
<dbReference type="RefSeq" id="WP_345232828.1">
    <property type="nucleotide sequence ID" value="NZ_BAABGZ010000006.1"/>
</dbReference>
<dbReference type="InterPro" id="IPR000531">
    <property type="entry name" value="Beta-barrel_TonB"/>
</dbReference>
<keyword evidence="2 8" id="KW-0813">Transport</keyword>
<evidence type="ECO:0000256" key="8">
    <source>
        <dbReference type="PROSITE-ProRule" id="PRU01360"/>
    </source>
</evidence>
<comment type="caution">
    <text evidence="13">The sequence shown here is derived from an EMBL/GenBank/DDBJ whole genome shotgun (WGS) entry which is preliminary data.</text>
</comment>
<sequence length="1112" mass="120846">MKNFLFIVLLLVGGLLQQAQAQSRTLTGKVTDQGTGQGLPGVTVIVKGTTIGTSSNSDGSFSLSGVPTEAKTLVFSYVGYASQERAIGSDSNFDLALAVDNKQLSEVVVTALGVERTRNSLPYSATNVEGSDVVKARNPNFINGLSGKVAGLQVRQSNTLGGSSNVVIRGTKSIGRSNQALFVVDGVPISNENTNTSDQRTGRGGYDYGNAAADINPDDIATTTVLKGAAATALYGSRAANGVIMITTKKGRQGLGVTVNTGATVGRIDKSTFIKHQTQYGGGYGRYYEDPSGFFLYRDVNGDGVDDLVVPTSEDASYGAPFDANKMVYQWDAFDAGNPNFGKARPWVAAENGADTFFQTALTTNNNVTIDGGTDRGYFKLGYTNIYDRGVLENSSISKNIINFAGSFNLTSKLSSSASVNFSKIDGKGRYGTGYSSTNQMTNFRQWWQTNVDMKEQRAAYFRNKQNNTWNYTDPDDLTPIYWNNPYWTRYENYEEDQRHRTFGNVSTTYKVADWLDIMGRVTMDSYDERQDERQAVGSTTNDGPDFYQRFNSTFREYNFDLFANINKQVTEDFSIRGVIGANMRRNFISNVRARTSGGLIIPGLYSLSNSKQLLSPPSERETRVGVDGIFANANLGFKEMIFLDLTARQDKSTTLPKENNTFFYPSAALGFVFSQLLQDTPWLSYGKIRGNYAEVGNDAPELSVYDIYNNQVDGQGNAITTFGGAPLFSVPSSRNNRALKPERTKSFEAGIEASFLKSRVGFDLTLYEQRSVDQIFSVDVSRATGYNGRFINAGEVRNRGIELTAFVTPVRTDNLNWTINANFTRNRNQVVSLFGDLDNILLANYQGGVTSNATVGQAYGTLRGADYVYDANGNKQITLVKNAAGLPTAAYYRQTASANNVIADPNPNWTGGLANTVGYKGVSLYFLLDVRSGGQVFSLDRFYGLATGMTDETTQNNELGNPSRSPIVRNADGSYAPSTGGVILSGTYAPGTTINGVDVSGQTNAIRTSNTNYGLYGYARNPAAGFVYDASYVKLREVSLSYALPKSLVDKVGAFKGVELSLIGRNLWILHKNLPDADPEEALSSGNLGQGYSSGAYPAVRTVGANLRLSF</sequence>
<dbReference type="Pfam" id="PF13715">
    <property type="entry name" value="CarbopepD_reg_2"/>
    <property type="match status" value="1"/>
</dbReference>
<evidence type="ECO:0000256" key="4">
    <source>
        <dbReference type="ARBA" id="ARBA00022692"/>
    </source>
</evidence>
<evidence type="ECO:0000313" key="14">
    <source>
        <dbReference type="Proteomes" id="UP001501153"/>
    </source>
</evidence>
<dbReference type="SUPFAM" id="SSF49464">
    <property type="entry name" value="Carboxypeptidase regulatory domain-like"/>
    <property type="match status" value="1"/>
</dbReference>
<evidence type="ECO:0000259" key="11">
    <source>
        <dbReference type="Pfam" id="PF00593"/>
    </source>
</evidence>
<evidence type="ECO:0000259" key="12">
    <source>
        <dbReference type="Pfam" id="PF07715"/>
    </source>
</evidence>
<dbReference type="InterPro" id="IPR008969">
    <property type="entry name" value="CarboxyPept-like_regulatory"/>
</dbReference>
<comment type="subcellular location">
    <subcellularLocation>
        <location evidence="1 8">Cell outer membrane</location>
        <topology evidence="1 8">Multi-pass membrane protein</topology>
    </subcellularLocation>
</comment>
<dbReference type="InterPro" id="IPR037066">
    <property type="entry name" value="Plug_dom_sf"/>
</dbReference>
<evidence type="ECO:0000256" key="9">
    <source>
        <dbReference type="RuleBase" id="RU003357"/>
    </source>
</evidence>
<evidence type="ECO:0000256" key="7">
    <source>
        <dbReference type="ARBA" id="ARBA00023237"/>
    </source>
</evidence>
<dbReference type="PROSITE" id="PS52016">
    <property type="entry name" value="TONB_DEPENDENT_REC_3"/>
    <property type="match status" value="1"/>
</dbReference>
<evidence type="ECO:0000256" key="2">
    <source>
        <dbReference type="ARBA" id="ARBA00022448"/>
    </source>
</evidence>
<evidence type="ECO:0000256" key="6">
    <source>
        <dbReference type="ARBA" id="ARBA00023136"/>
    </source>
</evidence>
<accession>A0ABP8HXD9</accession>
<reference evidence="14" key="1">
    <citation type="journal article" date="2019" name="Int. J. Syst. Evol. Microbiol.">
        <title>The Global Catalogue of Microorganisms (GCM) 10K type strain sequencing project: providing services to taxonomists for standard genome sequencing and annotation.</title>
        <authorList>
            <consortium name="The Broad Institute Genomics Platform"/>
            <consortium name="The Broad Institute Genome Sequencing Center for Infectious Disease"/>
            <person name="Wu L."/>
            <person name="Ma J."/>
        </authorList>
    </citation>
    <scope>NUCLEOTIDE SEQUENCE [LARGE SCALE GENOMIC DNA]</scope>
    <source>
        <strain evidence="14">JCM 17923</strain>
    </source>
</reference>
<evidence type="ECO:0000256" key="3">
    <source>
        <dbReference type="ARBA" id="ARBA00022452"/>
    </source>
</evidence>
<keyword evidence="5 9" id="KW-0798">TonB box</keyword>
<keyword evidence="10" id="KW-0732">Signal</keyword>
<evidence type="ECO:0000256" key="5">
    <source>
        <dbReference type="ARBA" id="ARBA00023077"/>
    </source>
</evidence>
<dbReference type="InterPro" id="IPR012910">
    <property type="entry name" value="Plug_dom"/>
</dbReference>
<dbReference type="Gene3D" id="2.60.40.1120">
    <property type="entry name" value="Carboxypeptidase-like, regulatory domain"/>
    <property type="match status" value="1"/>
</dbReference>
<proteinExistence type="inferred from homology"/>
<dbReference type="Gene3D" id="2.170.130.10">
    <property type="entry name" value="TonB-dependent receptor, plug domain"/>
    <property type="match status" value="1"/>
</dbReference>
<feature type="signal peptide" evidence="10">
    <location>
        <begin position="1"/>
        <end position="21"/>
    </location>
</feature>
<feature type="domain" description="TonB-dependent receptor-like beta-barrel" evidence="11">
    <location>
        <begin position="464"/>
        <end position="873"/>
    </location>
</feature>
<organism evidence="13 14">
    <name type="scientific">Hymenobacter saemangeumensis</name>
    <dbReference type="NCBI Taxonomy" id="1084522"/>
    <lineage>
        <taxon>Bacteria</taxon>
        <taxon>Pseudomonadati</taxon>
        <taxon>Bacteroidota</taxon>
        <taxon>Cytophagia</taxon>
        <taxon>Cytophagales</taxon>
        <taxon>Hymenobacteraceae</taxon>
        <taxon>Hymenobacter</taxon>
    </lineage>
</organism>
<dbReference type="Pfam" id="PF00593">
    <property type="entry name" value="TonB_dep_Rec_b-barrel"/>
    <property type="match status" value="1"/>
</dbReference>
<protein>
    <submittedName>
        <fullName evidence="13">SusC/RagA family TonB-linked outer membrane protein</fullName>
    </submittedName>
</protein>
<dbReference type="EMBL" id="BAABGZ010000006">
    <property type="protein sequence ID" value="GAA4346654.1"/>
    <property type="molecule type" value="Genomic_DNA"/>
</dbReference>
<gene>
    <name evidence="13" type="ORF">GCM10023185_01150</name>
</gene>
<keyword evidence="7 8" id="KW-0998">Cell outer membrane</keyword>